<evidence type="ECO:0000313" key="2">
    <source>
        <dbReference type="Proteomes" id="UP000259421"/>
    </source>
</evidence>
<name>A0A385EEE3_9CAUD</name>
<reference evidence="2" key="1">
    <citation type="submission" date="2018-07" db="EMBL/GenBank/DDBJ databases">
        <title>Giant CbK-like Caulobacter bacteriophages have genetically divergent genomes.</title>
        <authorList>
            <person name="Wilson K.M."/>
            <person name="Ely B."/>
        </authorList>
    </citation>
    <scope>NUCLEOTIDE SEQUENCE [LARGE SCALE GENOMIC DNA]</scope>
</reference>
<dbReference type="Proteomes" id="UP000259421">
    <property type="component" value="Segment"/>
</dbReference>
<gene>
    <name evidence="1" type="ORF">CcrBL9_gp198</name>
</gene>
<dbReference type="EMBL" id="MH588546">
    <property type="protein sequence ID" value="AXQ69222.1"/>
    <property type="molecule type" value="Genomic_DNA"/>
</dbReference>
<evidence type="ECO:0000313" key="1">
    <source>
        <dbReference type="EMBL" id="AXQ69222.1"/>
    </source>
</evidence>
<reference evidence="1 2" key="2">
    <citation type="submission" date="2018-09" db="EMBL/GenBank/DDBJ databases">
        <title>Giant CbK-like Caulobacter bacteriophages have genetically divergent genomes.</title>
        <authorList>
            <person name="Wilson K."/>
            <person name="Ely B."/>
        </authorList>
    </citation>
    <scope>NUCLEOTIDE SEQUENCE [LARGE SCALE GENOMIC DNA]</scope>
</reference>
<sequence length="83" mass="9074">MEEAVELAQAVGIIRGVAQHMVEHVYDRPPGEPIQELAGVLNTVLLTAQAMGVDAEHAGEYELQQAWGRIDEIRAKQPGKVML</sequence>
<keyword evidence="2" id="KW-1185">Reference proteome</keyword>
<organism evidence="1 2">
    <name type="scientific">Caulobacter phage CcrBL9</name>
    <dbReference type="NCBI Taxonomy" id="2283270"/>
    <lineage>
        <taxon>Viruses</taxon>
        <taxon>Duplodnaviria</taxon>
        <taxon>Heunggongvirae</taxon>
        <taxon>Uroviricota</taxon>
        <taxon>Caudoviricetes</taxon>
        <taxon>Jeanschmidtviridae</taxon>
        <taxon>Bertelyvirus</taxon>
        <taxon>Bertelyvirus BL9</taxon>
    </lineage>
</organism>
<accession>A0A385EEE3</accession>
<protein>
    <submittedName>
        <fullName evidence="1">Uncharacterized protein</fullName>
    </submittedName>
</protein>
<proteinExistence type="predicted"/>